<sequence>MYQDWVGRPYRKSTFLLRMPSEQNFSGNGPRPRLCQRYNGKCPRDGRLAVLGMGMDGYKRAKYLTCASSKQVAYQRQILTVWRSIFLPTLYTYVGPECSERRSMQKKYKTGGYAQDMQPQTATPRPGTPSSLEERISDAAATNVQTWRKQGITEMDAERKQNGHGRSQKAQRVIGKAGTELTKWTPMRRDAQGRATELTRKRTTNQDATACRLPNRIESKPRIRETMKMEYYLSMKSAYVQR</sequence>
<dbReference type="EMBL" id="JARKIE010000470">
    <property type="protein sequence ID" value="KAJ7635630.1"/>
    <property type="molecule type" value="Genomic_DNA"/>
</dbReference>
<evidence type="ECO:0000313" key="3">
    <source>
        <dbReference type="Proteomes" id="UP001221757"/>
    </source>
</evidence>
<feature type="region of interest" description="Disordered" evidence="1">
    <location>
        <begin position="111"/>
        <end position="132"/>
    </location>
</feature>
<organism evidence="2 3">
    <name type="scientific">Mycena rosella</name>
    <name type="common">Pink bonnet</name>
    <name type="synonym">Agaricus rosellus</name>
    <dbReference type="NCBI Taxonomy" id="1033263"/>
    <lineage>
        <taxon>Eukaryota</taxon>
        <taxon>Fungi</taxon>
        <taxon>Dikarya</taxon>
        <taxon>Basidiomycota</taxon>
        <taxon>Agaricomycotina</taxon>
        <taxon>Agaricomycetes</taxon>
        <taxon>Agaricomycetidae</taxon>
        <taxon>Agaricales</taxon>
        <taxon>Marasmiineae</taxon>
        <taxon>Mycenaceae</taxon>
        <taxon>Mycena</taxon>
    </lineage>
</organism>
<gene>
    <name evidence="2" type="ORF">B0H17DRAFT_1149679</name>
</gene>
<comment type="caution">
    <text evidence="2">The sequence shown here is derived from an EMBL/GenBank/DDBJ whole genome shotgun (WGS) entry which is preliminary data.</text>
</comment>
<proteinExistence type="predicted"/>
<reference evidence="2" key="1">
    <citation type="submission" date="2023-03" db="EMBL/GenBank/DDBJ databases">
        <title>Massive genome expansion in bonnet fungi (Mycena s.s.) driven by repeated elements and novel gene families across ecological guilds.</title>
        <authorList>
            <consortium name="Lawrence Berkeley National Laboratory"/>
            <person name="Harder C.B."/>
            <person name="Miyauchi S."/>
            <person name="Viragh M."/>
            <person name="Kuo A."/>
            <person name="Thoen E."/>
            <person name="Andreopoulos B."/>
            <person name="Lu D."/>
            <person name="Skrede I."/>
            <person name="Drula E."/>
            <person name="Henrissat B."/>
            <person name="Morin E."/>
            <person name="Kohler A."/>
            <person name="Barry K."/>
            <person name="LaButti K."/>
            <person name="Morin E."/>
            <person name="Salamov A."/>
            <person name="Lipzen A."/>
            <person name="Mereny Z."/>
            <person name="Hegedus B."/>
            <person name="Baldrian P."/>
            <person name="Stursova M."/>
            <person name="Weitz H."/>
            <person name="Taylor A."/>
            <person name="Grigoriev I.V."/>
            <person name="Nagy L.G."/>
            <person name="Martin F."/>
            <person name="Kauserud H."/>
        </authorList>
    </citation>
    <scope>NUCLEOTIDE SEQUENCE</scope>
    <source>
        <strain evidence="2">CBHHK067</strain>
    </source>
</reference>
<dbReference type="Proteomes" id="UP001221757">
    <property type="component" value="Unassembled WGS sequence"/>
</dbReference>
<name>A0AAD7C0S0_MYCRO</name>
<evidence type="ECO:0000256" key="1">
    <source>
        <dbReference type="SAM" id="MobiDB-lite"/>
    </source>
</evidence>
<protein>
    <submittedName>
        <fullName evidence="2">Uncharacterized protein</fullName>
    </submittedName>
</protein>
<dbReference type="AlphaFoldDB" id="A0AAD7C0S0"/>
<accession>A0AAD7C0S0</accession>
<keyword evidence="3" id="KW-1185">Reference proteome</keyword>
<feature type="compositionally biased region" description="Polar residues" evidence="1">
    <location>
        <begin position="117"/>
        <end position="131"/>
    </location>
</feature>
<evidence type="ECO:0000313" key="2">
    <source>
        <dbReference type="EMBL" id="KAJ7635630.1"/>
    </source>
</evidence>